<feature type="non-terminal residue" evidence="2">
    <location>
        <position position="156"/>
    </location>
</feature>
<gene>
    <name evidence="2" type="ORF">M9458_001524</name>
</gene>
<reference evidence="2 3" key="1">
    <citation type="submission" date="2024-05" db="EMBL/GenBank/DDBJ databases">
        <title>Genome sequencing and assembly of Indian major carp, Cirrhinus mrigala (Hamilton, 1822).</title>
        <authorList>
            <person name="Mohindra V."/>
            <person name="Chowdhury L.M."/>
            <person name="Lal K."/>
            <person name="Jena J.K."/>
        </authorList>
    </citation>
    <scope>NUCLEOTIDE SEQUENCE [LARGE SCALE GENOMIC DNA]</scope>
    <source>
        <strain evidence="2">CM1030</strain>
        <tissue evidence="2">Blood</tissue>
    </source>
</reference>
<comment type="caution">
    <text evidence="2">The sequence shown here is derived from an EMBL/GenBank/DDBJ whole genome shotgun (WGS) entry which is preliminary data.</text>
</comment>
<dbReference type="Proteomes" id="UP001529510">
    <property type="component" value="Unassembled WGS sequence"/>
</dbReference>
<feature type="compositionally biased region" description="Polar residues" evidence="1">
    <location>
        <begin position="66"/>
        <end position="79"/>
    </location>
</feature>
<name>A0ABD0RZI2_CIRMR</name>
<sequence length="156" mass="16778">HQDRGETFQCELCPFTSSRHFSLKLHMRCHQHFPRPDLKVKEEPGTDTEEGEGLLMGDGGVAGDQVMNTDASTSPTVSQPDGRLLASPAEPSNHVQIKEEPQERDLSVMERPSSSSSSLDLPGLKSSPPGPGPTAASLFSPDITTKTATDLLIKLS</sequence>
<evidence type="ECO:0000256" key="1">
    <source>
        <dbReference type="SAM" id="MobiDB-lite"/>
    </source>
</evidence>
<organism evidence="2 3">
    <name type="scientific">Cirrhinus mrigala</name>
    <name type="common">Mrigala</name>
    <dbReference type="NCBI Taxonomy" id="683832"/>
    <lineage>
        <taxon>Eukaryota</taxon>
        <taxon>Metazoa</taxon>
        <taxon>Chordata</taxon>
        <taxon>Craniata</taxon>
        <taxon>Vertebrata</taxon>
        <taxon>Euteleostomi</taxon>
        <taxon>Actinopterygii</taxon>
        <taxon>Neopterygii</taxon>
        <taxon>Teleostei</taxon>
        <taxon>Ostariophysi</taxon>
        <taxon>Cypriniformes</taxon>
        <taxon>Cyprinidae</taxon>
        <taxon>Labeoninae</taxon>
        <taxon>Labeonini</taxon>
        <taxon>Cirrhinus</taxon>
    </lineage>
</organism>
<evidence type="ECO:0000313" key="3">
    <source>
        <dbReference type="Proteomes" id="UP001529510"/>
    </source>
</evidence>
<feature type="region of interest" description="Disordered" evidence="1">
    <location>
        <begin position="37"/>
        <end position="143"/>
    </location>
</feature>
<dbReference type="EMBL" id="JAMKFB020000001">
    <property type="protein sequence ID" value="KAL0203506.1"/>
    <property type="molecule type" value="Genomic_DNA"/>
</dbReference>
<feature type="compositionally biased region" description="Low complexity" evidence="1">
    <location>
        <begin position="112"/>
        <end position="127"/>
    </location>
</feature>
<protein>
    <submittedName>
        <fullName evidence="2">Uncharacterized protein</fullName>
    </submittedName>
</protein>
<feature type="non-terminal residue" evidence="2">
    <location>
        <position position="1"/>
    </location>
</feature>
<evidence type="ECO:0000313" key="2">
    <source>
        <dbReference type="EMBL" id="KAL0203506.1"/>
    </source>
</evidence>
<keyword evidence="3" id="KW-1185">Reference proteome</keyword>
<dbReference type="AlphaFoldDB" id="A0ABD0RZI2"/>
<feature type="compositionally biased region" description="Basic and acidic residues" evidence="1">
    <location>
        <begin position="96"/>
        <end position="108"/>
    </location>
</feature>
<proteinExistence type="predicted"/>
<accession>A0ABD0RZI2</accession>